<protein>
    <recommendedName>
        <fullName evidence="1">PD(D/E)XK endonuclease domain-containing protein</fullName>
    </recommendedName>
</protein>
<reference evidence="2 3" key="1">
    <citation type="submission" date="2020-02" db="EMBL/GenBank/DDBJ databases">
        <title>Whole genome sequence of Halogeometricum borinquense strain wsp4.</title>
        <authorList>
            <person name="Verma D.K."/>
            <person name="Gopal K."/>
            <person name="Prasad E.S."/>
        </authorList>
    </citation>
    <scope>NUCLEOTIDE SEQUENCE [LARGE SCALE GENOMIC DNA]</scope>
    <source>
        <strain evidence="3">wsp4</strain>
    </source>
</reference>
<evidence type="ECO:0000259" key="1">
    <source>
        <dbReference type="Pfam" id="PF11645"/>
    </source>
</evidence>
<dbReference type="Proteomes" id="UP000465846">
    <property type="component" value="Chromosome"/>
</dbReference>
<dbReference type="Pfam" id="PF11645">
    <property type="entry name" value="PDDEXK_5"/>
    <property type="match status" value="1"/>
</dbReference>
<accession>A0A6C0UKJ8</accession>
<feature type="domain" description="PD(D/E)XK endonuclease" evidence="1">
    <location>
        <begin position="21"/>
        <end position="80"/>
    </location>
</feature>
<gene>
    <name evidence="2" type="ORF">G3I44_17775</name>
</gene>
<proteinExistence type="predicted"/>
<name>A0A6C0UKJ8_9EURY</name>
<dbReference type="InterPro" id="IPR021671">
    <property type="entry name" value="PD(D/E)XK_Endonuc"/>
</dbReference>
<dbReference type="Gene3D" id="3.40.1350.10">
    <property type="match status" value="1"/>
</dbReference>
<sequence length="97" mass="10897">MYRSIVSVETVPAFALYPLFRNEDAKEGYDGEIDVFAVYSPAVEQSYAVPIHNAPNTSMGLRVEPASKQSPNINWADDFLLTDWIEDTQSIQTSDHD</sequence>
<dbReference type="EMBL" id="CP048739">
    <property type="protein sequence ID" value="QIB75964.1"/>
    <property type="molecule type" value="Genomic_DNA"/>
</dbReference>
<organism evidence="2 3">
    <name type="scientific">Halogeometricum borinquense</name>
    <dbReference type="NCBI Taxonomy" id="60847"/>
    <lineage>
        <taxon>Archaea</taxon>
        <taxon>Methanobacteriati</taxon>
        <taxon>Methanobacteriota</taxon>
        <taxon>Stenosarchaea group</taxon>
        <taxon>Halobacteria</taxon>
        <taxon>Halobacteriales</taxon>
        <taxon>Haloferacaceae</taxon>
        <taxon>Halogeometricum</taxon>
    </lineage>
</organism>
<evidence type="ECO:0000313" key="3">
    <source>
        <dbReference type="Proteomes" id="UP000465846"/>
    </source>
</evidence>
<evidence type="ECO:0000313" key="2">
    <source>
        <dbReference type="EMBL" id="QIB75964.1"/>
    </source>
</evidence>
<dbReference type="InterPro" id="IPR011856">
    <property type="entry name" value="tRNA_endonuc-like_dom_sf"/>
</dbReference>
<dbReference type="AlphaFoldDB" id="A0A6C0UKJ8"/>
<dbReference type="GO" id="GO:0003676">
    <property type="term" value="F:nucleic acid binding"/>
    <property type="evidence" value="ECO:0007669"/>
    <property type="project" value="InterPro"/>
</dbReference>